<evidence type="ECO:0000256" key="5">
    <source>
        <dbReference type="ARBA" id="ARBA00023180"/>
    </source>
</evidence>
<name>A0A931JBU8_9BURK</name>
<keyword evidence="3" id="KW-0732">Signal</keyword>
<dbReference type="RefSeq" id="WP_198113656.1">
    <property type="nucleotide sequence ID" value="NZ_JAEDAK010000032.1"/>
</dbReference>
<dbReference type="Pfam" id="PF00450">
    <property type="entry name" value="Peptidase_S10"/>
    <property type="match status" value="1"/>
</dbReference>
<evidence type="ECO:0000256" key="1">
    <source>
        <dbReference type="ARBA" id="ARBA00022645"/>
    </source>
</evidence>
<dbReference type="GO" id="GO:0004185">
    <property type="term" value="F:serine-type carboxypeptidase activity"/>
    <property type="evidence" value="ECO:0007669"/>
    <property type="project" value="InterPro"/>
</dbReference>
<keyword evidence="7" id="KW-1185">Reference proteome</keyword>
<sequence>MADAPAPAPTESRVEREHSLQIGARTLRYRASAGTLLLREPELKDGTLQGEPVKAQVFYTAYTLLDAPPNRPILFSLNGGPGSSSVWLHLGLLGPQRVHSDALGDCGQPPYALVDNEDSLLTHADLVFIDPVGTGFSRMVEGQKATEYHEVQRDLDAIADFMRRYLTREGRWGSPKYLLGESYGSTRAAALARQLQEKCELMLNGVVLVSPAMDFQTFSFDRGNDLPYLCFLPTYAATAWYHQALAPALQALTVEALIERAQAFALGPYASALLLGDRLGEAQAREVAAQAAELTGLDADYLLRCHLRVDDERFFKQLLRGRGLVVGRLDSRFTGHDRDDVGEKAEDDPSYTNLAGAYRVGLERTLHERLGWMGDAPYHLLAPLYKSWSYKGFENKYLHTGELLRQALHHQPSLRVYVACGQFDLATPPDAALHSLAHMALRPHLKGQIRMAQFPAGHMMYIHAESRRRLAADLREFIQA</sequence>
<evidence type="ECO:0000256" key="3">
    <source>
        <dbReference type="ARBA" id="ARBA00022729"/>
    </source>
</evidence>
<dbReference type="Gene3D" id="3.40.50.1820">
    <property type="entry name" value="alpha/beta hydrolase"/>
    <property type="match status" value="1"/>
</dbReference>
<organism evidence="6 7">
    <name type="scientific">Inhella proteolytica</name>
    <dbReference type="NCBI Taxonomy" id="2795029"/>
    <lineage>
        <taxon>Bacteria</taxon>
        <taxon>Pseudomonadati</taxon>
        <taxon>Pseudomonadota</taxon>
        <taxon>Betaproteobacteria</taxon>
        <taxon>Burkholderiales</taxon>
        <taxon>Sphaerotilaceae</taxon>
        <taxon>Inhella</taxon>
    </lineage>
</organism>
<dbReference type="PANTHER" id="PTHR11802">
    <property type="entry name" value="SERINE PROTEASE FAMILY S10 SERINE CARBOXYPEPTIDASE"/>
    <property type="match status" value="1"/>
</dbReference>
<evidence type="ECO:0000313" key="6">
    <source>
        <dbReference type="EMBL" id="MBH9579720.1"/>
    </source>
</evidence>
<dbReference type="InterPro" id="IPR001563">
    <property type="entry name" value="Peptidase_S10"/>
</dbReference>
<dbReference type="PANTHER" id="PTHR11802:SF3">
    <property type="entry name" value="RETINOID-INDUCIBLE SERINE CARBOXYPEPTIDASE"/>
    <property type="match status" value="1"/>
</dbReference>
<comment type="caution">
    <text evidence="6">The sequence shown here is derived from an EMBL/GenBank/DDBJ whole genome shotgun (WGS) entry which is preliminary data.</text>
</comment>
<keyword evidence="2" id="KW-0645">Protease</keyword>
<protein>
    <submittedName>
        <fullName evidence="6">Peptidase S10</fullName>
    </submittedName>
</protein>
<dbReference type="InterPro" id="IPR029058">
    <property type="entry name" value="AB_hydrolase_fold"/>
</dbReference>
<evidence type="ECO:0000256" key="2">
    <source>
        <dbReference type="ARBA" id="ARBA00022670"/>
    </source>
</evidence>
<evidence type="ECO:0000313" key="7">
    <source>
        <dbReference type="Proteomes" id="UP000613266"/>
    </source>
</evidence>
<accession>A0A931JBU8</accession>
<dbReference type="SUPFAM" id="SSF53474">
    <property type="entry name" value="alpha/beta-Hydrolases"/>
    <property type="match status" value="1"/>
</dbReference>
<dbReference type="EMBL" id="JAEDAK010000032">
    <property type="protein sequence ID" value="MBH9579720.1"/>
    <property type="molecule type" value="Genomic_DNA"/>
</dbReference>
<keyword evidence="4" id="KW-0378">Hydrolase</keyword>
<reference evidence="6" key="1">
    <citation type="submission" date="2020-12" db="EMBL/GenBank/DDBJ databases">
        <title>The genome sequence of Inhella sp. 1Y17.</title>
        <authorList>
            <person name="Liu Y."/>
        </authorList>
    </citation>
    <scope>NUCLEOTIDE SEQUENCE</scope>
    <source>
        <strain evidence="6">1Y17</strain>
    </source>
</reference>
<dbReference type="AlphaFoldDB" id="A0A931JBU8"/>
<proteinExistence type="predicted"/>
<keyword evidence="1" id="KW-0121">Carboxypeptidase</keyword>
<keyword evidence="5" id="KW-0325">Glycoprotein</keyword>
<dbReference type="Proteomes" id="UP000613266">
    <property type="component" value="Unassembled WGS sequence"/>
</dbReference>
<gene>
    <name evidence="6" type="ORF">I7X39_22735</name>
</gene>
<evidence type="ECO:0000256" key="4">
    <source>
        <dbReference type="ARBA" id="ARBA00022801"/>
    </source>
</evidence>
<dbReference type="GO" id="GO:0006508">
    <property type="term" value="P:proteolysis"/>
    <property type="evidence" value="ECO:0007669"/>
    <property type="project" value="UniProtKB-KW"/>
</dbReference>